<evidence type="ECO:0000256" key="4">
    <source>
        <dbReference type="ARBA" id="ARBA00022801"/>
    </source>
</evidence>
<dbReference type="RefSeq" id="WP_025065618.1">
    <property type="nucleotide sequence ID" value="NZ_CP013195.1"/>
</dbReference>
<dbReference type="STRING" id="76123.AS203_05860"/>
<organism evidence="8 9">
    <name type="scientific">Hoylesella enoeca</name>
    <dbReference type="NCBI Taxonomy" id="76123"/>
    <lineage>
        <taxon>Bacteria</taxon>
        <taxon>Pseudomonadati</taxon>
        <taxon>Bacteroidota</taxon>
        <taxon>Bacteroidia</taxon>
        <taxon>Bacteroidales</taxon>
        <taxon>Prevotellaceae</taxon>
        <taxon>Hoylesella</taxon>
    </lineage>
</organism>
<dbReference type="FunFam" id="3.40.50.1820:FF:000028">
    <property type="entry name" value="S9 family peptidase"/>
    <property type="match status" value="1"/>
</dbReference>
<name>A0A0S2KKR6_9BACT</name>
<dbReference type="EMBL" id="CP013195">
    <property type="protein sequence ID" value="ALO48660.1"/>
    <property type="molecule type" value="Genomic_DNA"/>
</dbReference>
<accession>A0A0S2KKR6</accession>
<evidence type="ECO:0000313" key="9">
    <source>
        <dbReference type="Proteomes" id="UP000056252"/>
    </source>
</evidence>
<feature type="signal peptide" evidence="6">
    <location>
        <begin position="1"/>
        <end position="21"/>
    </location>
</feature>
<evidence type="ECO:0000259" key="7">
    <source>
        <dbReference type="Pfam" id="PF00326"/>
    </source>
</evidence>
<dbReference type="Gene3D" id="3.40.50.1820">
    <property type="entry name" value="alpha/beta hydrolase"/>
    <property type="match status" value="1"/>
</dbReference>
<dbReference type="SUPFAM" id="SSF53474">
    <property type="entry name" value="alpha/beta-Hydrolases"/>
    <property type="match status" value="1"/>
</dbReference>
<evidence type="ECO:0000313" key="8">
    <source>
        <dbReference type="EMBL" id="ALO48660.1"/>
    </source>
</evidence>
<protein>
    <submittedName>
        <fullName evidence="8">Peptidase S9</fullName>
    </submittedName>
</protein>
<keyword evidence="4" id="KW-0378">Hydrolase</keyword>
<dbReference type="SUPFAM" id="SSF82171">
    <property type="entry name" value="DPP6 N-terminal domain-like"/>
    <property type="match status" value="1"/>
</dbReference>
<dbReference type="PANTHER" id="PTHR42776">
    <property type="entry name" value="SERINE PEPTIDASE S9 FAMILY MEMBER"/>
    <property type="match status" value="1"/>
</dbReference>
<proteinExistence type="inferred from homology"/>
<dbReference type="InterPro" id="IPR011659">
    <property type="entry name" value="WD40"/>
</dbReference>
<dbReference type="Proteomes" id="UP000056252">
    <property type="component" value="Chromosome"/>
</dbReference>
<evidence type="ECO:0000256" key="6">
    <source>
        <dbReference type="SAM" id="SignalP"/>
    </source>
</evidence>
<dbReference type="OrthoDB" id="9812921at2"/>
<dbReference type="GO" id="GO:0004252">
    <property type="term" value="F:serine-type endopeptidase activity"/>
    <property type="evidence" value="ECO:0007669"/>
    <property type="project" value="TreeGrafter"/>
</dbReference>
<dbReference type="Pfam" id="PF07676">
    <property type="entry name" value="PD40"/>
    <property type="match status" value="2"/>
</dbReference>
<gene>
    <name evidence="8" type="ORF">AS203_05860</name>
</gene>
<keyword evidence="2" id="KW-0645">Protease</keyword>
<dbReference type="GO" id="GO:0006508">
    <property type="term" value="P:proteolysis"/>
    <property type="evidence" value="ECO:0007669"/>
    <property type="project" value="UniProtKB-KW"/>
</dbReference>
<sequence length="719" mass="81438">MNRAIVLVVAALMMGISQMKAQTMIGKNNITLKSDLMTPEALWAMGRVSNPAASPDGKRIVYQVGYYSVKQNKGHQVLYIIDANGKNQKLLTTSDKSETDASWMENGKRIAFLTGGQLWSMNPDGTDRRQLTKSATEIEGYKFSPDGKYVILIKSIPYTGTIKANPDDLPLATGMLITDMNYRHWDHYVQSIAHPYLADVTTDGIGEGIDILGGEPYECPMAPFGGVEQLAWSPDSKMIAYTSRKKEGLQYAISTDADIYLYNIDTRKTKNLCKPDGYKEPAINATKTMKAQAVNHQSSDMNVGYDVNPKFSADGKYVAWQSMARNGYESDRNRLCIYTLANGNKKYVTESFDSNVDDYCWAPDAKTLYFIGVWHACINVYQTNLNGQVKQLTDGWNDYGSVQMLGNTNRLLTTRHSISHPDDLFLVTPTKKEKQSTVMQITDENKHIFDQLAIGKVEQRWVKTTDGKQELVWIILPPHFDANKKYPTLLFCEGGPQSPVSQFWSYRWNFQIMAANGYVIVAPNRRGLPGFGAEWLEEISGDWSGQCMKDYLSAIDDATNNLPFVDKERLGCVGASFGGFSVYYLAGHHDKRFKAFIAHDGAFNLESMYTDTEEVWFSNWEYDDAFWNKDMSVNAKKTYENSPHKFVDKWDTPILCIHGEKDYRINANQGMGAFNAARMRGIPAELLLFPDENHWVLKPQNGILWQRTFFGWLDQWLKN</sequence>
<dbReference type="PANTHER" id="PTHR42776:SF13">
    <property type="entry name" value="DIPEPTIDYL-PEPTIDASE 5"/>
    <property type="match status" value="1"/>
</dbReference>
<dbReference type="AlphaFoldDB" id="A0A0S2KKR6"/>
<keyword evidence="5" id="KW-0720">Serine protease</keyword>
<feature type="chain" id="PRO_5006601816" evidence="6">
    <location>
        <begin position="22"/>
        <end position="719"/>
    </location>
</feature>
<reference evidence="9" key="1">
    <citation type="submission" date="2015-11" db="EMBL/GenBank/DDBJ databases">
        <authorList>
            <person name="Holder M.E."/>
            <person name="Ajami N.J."/>
            <person name="Petrosino J.F."/>
        </authorList>
    </citation>
    <scope>NUCLEOTIDE SEQUENCE [LARGE SCALE GENOMIC DNA]</scope>
    <source>
        <strain evidence="9">F0113</strain>
    </source>
</reference>
<dbReference type="eggNOG" id="COG1506">
    <property type="taxonomic scope" value="Bacteria"/>
</dbReference>
<keyword evidence="3 6" id="KW-0732">Signal</keyword>
<dbReference type="Gene3D" id="2.120.10.30">
    <property type="entry name" value="TolB, C-terminal domain"/>
    <property type="match status" value="3"/>
</dbReference>
<comment type="similarity">
    <text evidence="1">Belongs to the peptidase S9C family.</text>
</comment>
<keyword evidence="9" id="KW-1185">Reference proteome</keyword>
<dbReference type="KEGG" id="peo:AS203_05860"/>
<dbReference type="InterPro" id="IPR029058">
    <property type="entry name" value="AB_hydrolase_fold"/>
</dbReference>
<evidence type="ECO:0000256" key="2">
    <source>
        <dbReference type="ARBA" id="ARBA00022670"/>
    </source>
</evidence>
<evidence type="ECO:0000256" key="1">
    <source>
        <dbReference type="ARBA" id="ARBA00010040"/>
    </source>
</evidence>
<dbReference type="eggNOG" id="COG0823">
    <property type="taxonomic scope" value="Bacteria"/>
</dbReference>
<evidence type="ECO:0000256" key="3">
    <source>
        <dbReference type="ARBA" id="ARBA00022729"/>
    </source>
</evidence>
<dbReference type="Pfam" id="PF00326">
    <property type="entry name" value="Peptidase_S9"/>
    <property type="match status" value="1"/>
</dbReference>
<dbReference type="InterPro" id="IPR001375">
    <property type="entry name" value="Peptidase_S9_cat"/>
</dbReference>
<dbReference type="InterPro" id="IPR011042">
    <property type="entry name" value="6-blade_b-propeller_TolB-like"/>
</dbReference>
<evidence type="ECO:0000256" key="5">
    <source>
        <dbReference type="ARBA" id="ARBA00022825"/>
    </source>
</evidence>
<feature type="domain" description="Peptidase S9 prolyl oligopeptidase catalytic" evidence="7">
    <location>
        <begin position="504"/>
        <end position="718"/>
    </location>
</feature>